<sequence length="79" mass="8437">MLASAENIVIGYEPGNSYGDWGACFWQTSRNGKLVCVGGVGTGFNARTGAEMMRRLQAIQAEDTPISWSQIERSGLGPA</sequence>
<dbReference type="Gene3D" id="2.40.50.140">
    <property type="entry name" value="Nucleic acid-binding proteins"/>
    <property type="match status" value="1"/>
</dbReference>
<dbReference type="InterPro" id="IPR012340">
    <property type="entry name" value="NA-bd_OB-fold"/>
</dbReference>
<dbReference type="EMBL" id="CP159253">
    <property type="protein sequence ID" value="XCG49623.1"/>
    <property type="molecule type" value="Genomic_DNA"/>
</dbReference>
<organism evidence="1">
    <name type="scientific">Mesorhizobium sp. WSM2240</name>
    <dbReference type="NCBI Taxonomy" id="3228851"/>
    <lineage>
        <taxon>Bacteria</taxon>
        <taxon>Pseudomonadati</taxon>
        <taxon>Pseudomonadota</taxon>
        <taxon>Alphaproteobacteria</taxon>
        <taxon>Hyphomicrobiales</taxon>
        <taxon>Phyllobacteriaceae</taxon>
        <taxon>Mesorhizobium</taxon>
    </lineage>
</organism>
<gene>
    <name evidence="1" type="ORF">ABVK50_03110</name>
</gene>
<accession>A0AAU8CRQ0</accession>
<dbReference type="RefSeq" id="WP_353642842.1">
    <property type="nucleotide sequence ID" value="NZ_CP159253.1"/>
</dbReference>
<protein>
    <recommendedName>
        <fullName evidence="2">FAD dependent oxidoreductase domain-containing protein</fullName>
    </recommendedName>
</protein>
<proteinExistence type="predicted"/>
<name>A0AAU8CRQ0_9HYPH</name>
<evidence type="ECO:0000313" key="1">
    <source>
        <dbReference type="EMBL" id="XCG49623.1"/>
    </source>
</evidence>
<reference evidence="1" key="1">
    <citation type="submission" date="2024-06" db="EMBL/GenBank/DDBJ databases">
        <title>Mesorhizobium karijinii sp. nov., a symbiont of the iconic Swainsona formosa from arid Australia.</title>
        <authorList>
            <person name="Hill Y.J."/>
            <person name="Watkin E.L.J."/>
            <person name="O'Hara G.W."/>
            <person name="Terpolilli J."/>
            <person name="Tye M.L."/>
            <person name="Kohlmeier M.G."/>
        </authorList>
    </citation>
    <scope>NUCLEOTIDE SEQUENCE</scope>
    <source>
        <strain evidence="1">WSM2240</strain>
    </source>
</reference>
<dbReference type="AlphaFoldDB" id="A0AAU8CRQ0"/>
<evidence type="ECO:0008006" key="2">
    <source>
        <dbReference type="Google" id="ProtNLM"/>
    </source>
</evidence>
<dbReference type="SUPFAM" id="SSF50249">
    <property type="entry name" value="Nucleic acid-binding proteins"/>
    <property type="match status" value="1"/>
</dbReference>